<organism evidence="7 8">
    <name type="scientific">Clostridium colicanis DSM 13634</name>
    <dbReference type="NCBI Taxonomy" id="1121305"/>
    <lineage>
        <taxon>Bacteria</taxon>
        <taxon>Bacillati</taxon>
        <taxon>Bacillota</taxon>
        <taxon>Clostridia</taxon>
        <taxon>Eubacteriales</taxon>
        <taxon>Clostridiaceae</taxon>
        <taxon>Clostridium</taxon>
    </lineage>
</organism>
<evidence type="ECO:0000256" key="3">
    <source>
        <dbReference type="ARBA" id="ARBA00022692"/>
    </source>
</evidence>
<dbReference type="EMBL" id="LTBB01000003">
    <property type="protein sequence ID" value="KYH29690.1"/>
    <property type="molecule type" value="Genomic_DNA"/>
</dbReference>
<keyword evidence="3 6" id="KW-0812">Transmembrane</keyword>
<keyword evidence="5 6" id="KW-0472">Membrane</keyword>
<evidence type="ECO:0000313" key="8">
    <source>
        <dbReference type="Proteomes" id="UP000075374"/>
    </source>
</evidence>
<feature type="transmembrane region" description="Helical" evidence="6">
    <location>
        <begin position="85"/>
        <end position="107"/>
    </location>
</feature>
<dbReference type="AlphaFoldDB" id="A0A151AQ41"/>
<dbReference type="STRING" id="1121305.CLCOL_09210"/>
<evidence type="ECO:0000256" key="4">
    <source>
        <dbReference type="ARBA" id="ARBA00022989"/>
    </source>
</evidence>
<evidence type="ECO:0000256" key="2">
    <source>
        <dbReference type="ARBA" id="ARBA00022475"/>
    </source>
</evidence>
<dbReference type="InterPro" id="IPR005538">
    <property type="entry name" value="LrgA/CidA"/>
</dbReference>
<protein>
    <submittedName>
        <fullName evidence="7">Antiholin-like protein LrgA</fullName>
    </submittedName>
</protein>
<feature type="transmembrane region" description="Helical" evidence="6">
    <location>
        <begin position="59"/>
        <end position="79"/>
    </location>
</feature>
<dbReference type="Proteomes" id="UP000075374">
    <property type="component" value="Unassembled WGS sequence"/>
</dbReference>
<dbReference type="PATRIC" id="fig|1121305.3.peg.937"/>
<feature type="transmembrane region" description="Helical" evidence="6">
    <location>
        <begin position="27"/>
        <end position="47"/>
    </location>
</feature>
<keyword evidence="8" id="KW-1185">Reference proteome</keyword>
<accession>A0A151AQ41</accession>
<reference evidence="7 8" key="1">
    <citation type="submission" date="2016-02" db="EMBL/GenBank/DDBJ databases">
        <title>Genome sequence of Clostridium colicanis DSM 13634.</title>
        <authorList>
            <person name="Poehlein A."/>
            <person name="Daniel R."/>
        </authorList>
    </citation>
    <scope>NUCLEOTIDE SEQUENCE [LARGE SCALE GENOMIC DNA]</scope>
    <source>
        <strain evidence="7 8">DSM 13634</strain>
    </source>
</reference>
<evidence type="ECO:0000256" key="6">
    <source>
        <dbReference type="SAM" id="Phobius"/>
    </source>
</evidence>
<proteinExistence type="predicted"/>
<dbReference type="Pfam" id="PF03788">
    <property type="entry name" value="LrgA"/>
    <property type="match status" value="1"/>
</dbReference>
<sequence>MKLLRQIAIIFSIYFLGEVIQKTLSLAIPGSVLGMLILLLLLSTGVIKLRMIEDISNFLLDHLAFFFIPAGVGLISSFSMLKGNLLAIIIVSLLSTIVVLLVTGIIVQLMMKGENQ</sequence>
<evidence type="ECO:0000313" key="7">
    <source>
        <dbReference type="EMBL" id="KYH29690.1"/>
    </source>
</evidence>
<comment type="subcellular location">
    <subcellularLocation>
        <location evidence="1">Cell membrane</location>
        <topology evidence="1">Multi-pass membrane protein</topology>
    </subcellularLocation>
</comment>
<evidence type="ECO:0000256" key="1">
    <source>
        <dbReference type="ARBA" id="ARBA00004651"/>
    </source>
</evidence>
<name>A0A151AQ41_9CLOT</name>
<gene>
    <name evidence="7" type="primary">lrgA</name>
    <name evidence="7" type="ORF">CLCOL_09210</name>
</gene>
<dbReference type="PANTHER" id="PTHR33931">
    <property type="entry name" value="HOLIN-LIKE PROTEIN CIDA-RELATED"/>
    <property type="match status" value="1"/>
</dbReference>
<dbReference type="PANTHER" id="PTHR33931:SF2">
    <property type="entry name" value="HOLIN-LIKE PROTEIN CIDA"/>
    <property type="match status" value="1"/>
</dbReference>
<dbReference type="RefSeq" id="WP_061857812.1">
    <property type="nucleotide sequence ID" value="NZ_LTBB01000003.1"/>
</dbReference>
<keyword evidence="2" id="KW-1003">Cell membrane</keyword>
<comment type="caution">
    <text evidence="7">The sequence shown here is derived from an EMBL/GenBank/DDBJ whole genome shotgun (WGS) entry which is preliminary data.</text>
</comment>
<keyword evidence="4 6" id="KW-1133">Transmembrane helix</keyword>
<dbReference type="GO" id="GO:0005886">
    <property type="term" value="C:plasma membrane"/>
    <property type="evidence" value="ECO:0007669"/>
    <property type="project" value="UniProtKB-SubCell"/>
</dbReference>
<evidence type="ECO:0000256" key="5">
    <source>
        <dbReference type="ARBA" id="ARBA00023136"/>
    </source>
</evidence>